<dbReference type="EMBL" id="KZ613871">
    <property type="protein sequence ID" value="PMD53708.1"/>
    <property type="molecule type" value="Genomic_DNA"/>
</dbReference>
<reference evidence="3 4" key="1">
    <citation type="submission" date="2016-04" db="EMBL/GenBank/DDBJ databases">
        <title>A degradative enzymes factory behind the ericoid mycorrhizal symbiosis.</title>
        <authorList>
            <consortium name="DOE Joint Genome Institute"/>
            <person name="Martino E."/>
            <person name="Morin E."/>
            <person name="Grelet G."/>
            <person name="Kuo A."/>
            <person name="Kohler A."/>
            <person name="Daghino S."/>
            <person name="Barry K."/>
            <person name="Choi C."/>
            <person name="Cichocki N."/>
            <person name="Clum A."/>
            <person name="Copeland A."/>
            <person name="Hainaut M."/>
            <person name="Haridas S."/>
            <person name="Labutti K."/>
            <person name="Lindquist E."/>
            <person name="Lipzen A."/>
            <person name="Khouja H.-R."/>
            <person name="Murat C."/>
            <person name="Ohm R."/>
            <person name="Olson A."/>
            <person name="Spatafora J."/>
            <person name="Veneault-Fourrey C."/>
            <person name="Henrissat B."/>
            <person name="Grigoriev I."/>
            <person name="Martin F."/>
            <person name="Perotto S."/>
        </authorList>
    </citation>
    <scope>NUCLEOTIDE SEQUENCE [LARGE SCALE GENOMIC DNA]</scope>
    <source>
        <strain evidence="3 4">E</strain>
    </source>
</reference>
<evidence type="ECO:0000313" key="3">
    <source>
        <dbReference type="EMBL" id="PMD53708.1"/>
    </source>
</evidence>
<name>A0A2J6SSE3_9HELO</name>
<sequence length="330" mass="34444">MSKRAASIEAPQKATLLPTTTPRDHEKQSLNLAEANSQPNNMPRIQRLCFTLLIILALLGLTVVSAGSSQQGRAISDAIAQEKLRFQQLLNSVEPSSLHEVLHTHMKDRYQHGVYQEDKHAMEVVHQENAAVAHSLLELAKRQTGGNSTTVIVTTTNSAVTETTTTAAQTAAPTKTSDSSPPPSTSHSSQHADSTTTSSQDQQTSSSPDQSTKSALIPSTNVKSTPSDKATPDASRSITQQILYTSTLPGGGVTTITSLTVVPADQAQTAGGSSTNTGKASLQTNSANSAKAFAINGMLGALGLVVVAGIHTAFGHCIAFGAFGHGLDIN</sequence>
<dbReference type="Proteomes" id="UP000235371">
    <property type="component" value="Unassembled WGS sequence"/>
</dbReference>
<protein>
    <submittedName>
        <fullName evidence="3">Uncharacterized protein</fullName>
    </submittedName>
</protein>
<dbReference type="AlphaFoldDB" id="A0A2J6SSE3"/>
<proteinExistence type="predicted"/>
<dbReference type="RefSeq" id="XP_024730612.1">
    <property type="nucleotide sequence ID" value="XM_024870555.1"/>
</dbReference>
<evidence type="ECO:0000256" key="2">
    <source>
        <dbReference type="SAM" id="Phobius"/>
    </source>
</evidence>
<keyword evidence="4" id="KW-1185">Reference proteome</keyword>
<evidence type="ECO:0000313" key="4">
    <source>
        <dbReference type="Proteomes" id="UP000235371"/>
    </source>
</evidence>
<evidence type="ECO:0000256" key="1">
    <source>
        <dbReference type="SAM" id="MobiDB-lite"/>
    </source>
</evidence>
<feature type="region of interest" description="Disordered" evidence="1">
    <location>
        <begin position="163"/>
        <end position="236"/>
    </location>
</feature>
<feature type="transmembrane region" description="Helical" evidence="2">
    <location>
        <begin position="48"/>
        <end position="67"/>
    </location>
</feature>
<keyword evidence="2" id="KW-0812">Transmembrane</keyword>
<feature type="region of interest" description="Disordered" evidence="1">
    <location>
        <begin position="1"/>
        <end position="24"/>
    </location>
</feature>
<dbReference type="STRING" id="1095630.A0A2J6SSE3"/>
<dbReference type="InParanoid" id="A0A2J6SSE3"/>
<organism evidence="3 4">
    <name type="scientific">Hyaloscypha bicolor E</name>
    <dbReference type="NCBI Taxonomy" id="1095630"/>
    <lineage>
        <taxon>Eukaryota</taxon>
        <taxon>Fungi</taxon>
        <taxon>Dikarya</taxon>
        <taxon>Ascomycota</taxon>
        <taxon>Pezizomycotina</taxon>
        <taxon>Leotiomycetes</taxon>
        <taxon>Helotiales</taxon>
        <taxon>Hyaloscyphaceae</taxon>
        <taxon>Hyaloscypha</taxon>
        <taxon>Hyaloscypha bicolor</taxon>
    </lineage>
</organism>
<dbReference type="GeneID" id="36578637"/>
<accession>A0A2J6SSE3</accession>
<keyword evidence="2" id="KW-1133">Transmembrane helix</keyword>
<feature type="compositionally biased region" description="Low complexity" evidence="1">
    <location>
        <begin position="163"/>
        <end position="215"/>
    </location>
</feature>
<dbReference type="OrthoDB" id="5427732at2759"/>
<gene>
    <name evidence="3" type="ORF">K444DRAFT_144614</name>
</gene>
<feature type="compositionally biased region" description="Polar residues" evidence="1">
    <location>
        <begin position="217"/>
        <end position="236"/>
    </location>
</feature>
<keyword evidence="2" id="KW-0472">Membrane</keyword>